<evidence type="ECO:0000256" key="2">
    <source>
        <dbReference type="ARBA" id="ARBA00008954"/>
    </source>
</evidence>
<dbReference type="Gene3D" id="3.90.1150.10">
    <property type="entry name" value="Aspartate Aminotransferase, domain 1"/>
    <property type="match status" value="1"/>
</dbReference>
<dbReference type="Pfam" id="PF00202">
    <property type="entry name" value="Aminotran_3"/>
    <property type="match status" value="1"/>
</dbReference>
<protein>
    <recommendedName>
        <fullName evidence="10">(S)-3-amino-2-methylpropionate transaminase</fullName>
        <ecNumber evidence="4">2.6.1.19</ecNumber>
        <ecNumber evidence="3">2.6.1.22</ecNumber>
    </recommendedName>
    <alternativeName>
        <fullName evidence="11">GABA aminotransferase</fullName>
    </alternativeName>
    <alternativeName>
        <fullName evidence="9">Gamma-amino-N-butyrate transaminase</fullName>
    </alternativeName>
    <alternativeName>
        <fullName evidence="8">L-AIBAT</fullName>
    </alternativeName>
</protein>
<dbReference type="GO" id="GO:0030170">
    <property type="term" value="F:pyridoxal phosphate binding"/>
    <property type="evidence" value="ECO:0007669"/>
    <property type="project" value="InterPro"/>
</dbReference>
<keyword evidence="6" id="KW-0808">Transferase</keyword>
<evidence type="ECO:0000256" key="3">
    <source>
        <dbReference type="ARBA" id="ARBA00012876"/>
    </source>
</evidence>
<name>A0A8J6LCL6_TENMO</name>
<dbReference type="EMBL" id="JABDTM020022870">
    <property type="protein sequence ID" value="KAH0815615.1"/>
    <property type="molecule type" value="Genomic_DNA"/>
</dbReference>
<dbReference type="Proteomes" id="UP000719412">
    <property type="component" value="Unassembled WGS sequence"/>
</dbReference>
<evidence type="ECO:0000256" key="1">
    <source>
        <dbReference type="ARBA" id="ARBA00001933"/>
    </source>
</evidence>
<gene>
    <name evidence="12" type="ORF">GEV33_007176</name>
</gene>
<dbReference type="InterPro" id="IPR015424">
    <property type="entry name" value="PyrdxlP-dep_Trfase"/>
</dbReference>
<dbReference type="InterPro" id="IPR004631">
    <property type="entry name" value="4NH2But_aminotransferase_euk"/>
</dbReference>
<dbReference type="Gene3D" id="3.40.640.10">
    <property type="entry name" value="Type I PLP-dependent aspartate aminotransferase-like (Major domain)"/>
    <property type="match status" value="1"/>
</dbReference>
<dbReference type="CDD" id="cd00610">
    <property type="entry name" value="OAT_like"/>
    <property type="match status" value="1"/>
</dbReference>
<keyword evidence="13" id="KW-1185">Reference proteome</keyword>
<reference evidence="12" key="2">
    <citation type="submission" date="2021-08" db="EMBL/GenBank/DDBJ databases">
        <authorList>
            <person name="Eriksson T."/>
        </authorList>
    </citation>
    <scope>NUCLEOTIDE SEQUENCE</scope>
    <source>
        <strain evidence="12">Stoneville</strain>
        <tissue evidence="12">Whole head</tissue>
    </source>
</reference>
<dbReference type="GO" id="GO:0005739">
    <property type="term" value="C:mitochondrion"/>
    <property type="evidence" value="ECO:0007669"/>
    <property type="project" value="TreeGrafter"/>
</dbReference>
<dbReference type="InterPro" id="IPR005814">
    <property type="entry name" value="Aminotrans_3"/>
</dbReference>
<evidence type="ECO:0000313" key="13">
    <source>
        <dbReference type="Proteomes" id="UP000719412"/>
    </source>
</evidence>
<dbReference type="SUPFAM" id="SSF53383">
    <property type="entry name" value="PLP-dependent transferases"/>
    <property type="match status" value="1"/>
</dbReference>
<dbReference type="GO" id="GO:0047298">
    <property type="term" value="F:(S)-3-amino-2-methylpropionate transaminase activity"/>
    <property type="evidence" value="ECO:0007669"/>
    <property type="project" value="UniProtKB-EC"/>
</dbReference>
<evidence type="ECO:0000256" key="11">
    <source>
        <dbReference type="ARBA" id="ARBA00031787"/>
    </source>
</evidence>
<proteinExistence type="inferred from homology"/>
<reference evidence="12" key="1">
    <citation type="journal article" date="2020" name="J Insects Food Feed">
        <title>The yellow mealworm (Tenebrio molitor) genome: a resource for the emerging insects as food and feed industry.</title>
        <authorList>
            <person name="Eriksson T."/>
            <person name="Andere A."/>
            <person name="Kelstrup H."/>
            <person name="Emery V."/>
            <person name="Picard C."/>
        </authorList>
    </citation>
    <scope>NUCLEOTIDE SEQUENCE</scope>
    <source>
        <strain evidence="12">Stoneville</strain>
        <tissue evidence="12">Whole head</tissue>
    </source>
</reference>
<dbReference type="InterPro" id="IPR049704">
    <property type="entry name" value="Aminotrans_3_PPA_site"/>
</dbReference>
<dbReference type="EC" id="2.6.1.22" evidence="3"/>
<dbReference type="NCBIfam" id="TIGR00699">
    <property type="entry name" value="GABAtrns_euk"/>
    <property type="match status" value="1"/>
</dbReference>
<comment type="cofactor">
    <cofactor evidence="1">
        <name>pyridoxal 5'-phosphate</name>
        <dbReference type="ChEBI" id="CHEBI:597326"/>
    </cofactor>
</comment>
<comment type="caution">
    <text evidence="12">The sequence shown here is derived from an EMBL/GenBank/DDBJ whole genome shotgun (WGS) entry which is preliminary data.</text>
</comment>
<dbReference type="PROSITE" id="PS00600">
    <property type="entry name" value="AA_TRANSFER_CLASS_3"/>
    <property type="match status" value="1"/>
</dbReference>
<keyword evidence="7" id="KW-0663">Pyridoxal phosphate</keyword>
<dbReference type="FunFam" id="3.40.640.10:FF:000029">
    <property type="entry name" value="4-aminobutyrate aminotransferase, mitochondrial"/>
    <property type="match status" value="1"/>
</dbReference>
<dbReference type="GO" id="GO:0009450">
    <property type="term" value="P:gamma-aminobutyric acid catabolic process"/>
    <property type="evidence" value="ECO:0007669"/>
    <property type="project" value="TreeGrafter"/>
</dbReference>
<keyword evidence="5" id="KW-0032">Aminotransferase</keyword>
<evidence type="ECO:0000256" key="7">
    <source>
        <dbReference type="ARBA" id="ARBA00022898"/>
    </source>
</evidence>
<accession>A0A8J6LCL6</accession>
<comment type="similarity">
    <text evidence="2">Belongs to the class-III pyridoxal-phosphate-dependent aminotransferase family.</text>
</comment>
<evidence type="ECO:0000256" key="6">
    <source>
        <dbReference type="ARBA" id="ARBA00022679"/>
    </source>
</evidence>
<evidence type="ECO:0000256" key="9">
    <source>
        <dbReference type="ARBA" id="ARBA00030204"/>
    </source>
</evidence>
<dbReference type="InterPro" id="IPR015421">
    <property type="entry name" value="PyrdxlP-dep_Trfase_major"/>
</dbReference>
<dbReference type="InterPro" id="IPR015422">
    <property type="entry name" value="PyrdxlP-dep_Trfase_small"/>
</dbReference>
<evidence type="ECO:0000256" key="8">
    <source>
        <dbReference type="ARBA" id="ARBA00029760"/>
    </source>
</evidence>
<dbReference type="EC" id="2.6.1.19" evidence="4"/>
<dbReference type="PANTHER" id="PTHR43206:SF1">
    <property type="entry name" value="4-AMINOBUTYRATE AMINOTRANSFERASE, MITOCHONDRIAL"/>
    <property type="match status" value="1"/>
</dbReference>
<evidence type="ECO:0000313" key="12">
    <source>
        <dbReference type="EMBL" id="KAH0815615.1"/>
    </source>
</evidence>
<dbReference type="GO" id="GO:0034386">
    <property type="term" value="F:4-aminobutyrate:2-oxoglutarate transaminase activity"/>
    <property type="evidence" value="ECO:0007669"/>
    <property type="project" value="UniProtKB-EC"/>
</dbReference>
<evidence type="ECO:0000256" key="10">
    <source>
        <dbReference type="ARBA" id="ARBA00030857"/>
    </source>
</evidence>
<organism evidence="12 13">
    <name type="scientific">Tenebrio molitor</name>
    <name type="common">Yellow mealworm beetle</name>
    <dbReference type="NCBI Taxonomy" id="7067"/>
    <lineage>
        <taxon>Eukaryota</taxon>
        <taxon>Metazoa</taxon>
        <taxon>Ecdysozoa</taxon>
        <taxon>Arthropoda</taxon>
        <taxon>Hexapoda</taxon>
        <taxon>Insecta</taxon>
        <taxon>Pterygota</taxon>
        <taxon>Neoptera</taxon>
        <taxon>Endopterygota</taxon>
        <taxon>Coleoptera</taxon>
        <taxon>Polyphaga</taxon>
        <taxon>Cucujiformia</taxon>
        <taxon>Tenebrionidae</taxon>
        <taxon>Tenebrio</taxon>
    </lineage>
</organism>
<sequence>MDEKVKCVNCGGDHPANYRGCQVHKQLQQKLYPALREKRNLQQQVQLTSVQDVPPGMSYVQTVNNNKTQNNQAIPMINQPVNNMNKLEEMMSKLMPEVDIETAVEYLTKSIQEAAWSAKPTYEAPHRKNEISTIVKDKIAEKRHLRKQWQLARTEENKRKLNKATKELKNWIQEEQNRGIQEYLESLRETCPPVKINDCQLPQVEDAKYLGMHLDRRLTWRKHHDISLESIKEAIHRYSVKYSARMSVHPNPNVLANQLNVHEVNEVRGVRTYIKGEAKEPSLKTEIPGPNSKKLQAELNAIQISATVQLFADYNKSLGNYLVDVDGNVILDIFTQISSVPIGYNHPELLKVFNNEENMKTLINRPALGVFPGHYWPSKLRNVLLSVSPGLPNVTTMMCGSCSNENAYKSLFMTYRRKQRGENVDFTDLEKQTCMVNQPPGAPDLSLLSFHGAFHGRTIGALATTHSKPIHKVDVPSFDWPTAPFPQYKYPLEENRRENEEEDKRCLAIVEDLIETYNKKGKSVAGIVVEPIQSEGGDNEASPQFFQTLQKISKKYGAGFLVDEVQTGCGATGKFWAHEHFNLETPPDVVTFSKKMLTGGFFHTVDMRPNQPYRVFNTWMGDPGKIILLEATLNVIKQNNLLDNVNKVGDKLKNALLRLEGEFPQLINSTRGRATFLALNAATPNLRDNIIAKMKNKGVLMGACGDRALRLRPSLIFQERHADIFLERFRQVLKDN</sequence>
<dbReference type="AlphaFoldDB" id="A0A8J6LCL6"/>
<evidence type="ECO:0000256" key="4">
    <source>
        <dbReference type="ARBA" id="ARBA00012912"/>
    </source>
</evidence>
<evidence type="ECO:0000256" key="5">
    <source>
        <dbReference type="ARBA" id="ARBA00022576"/>
    </source>
</evidence>
<dbReference type="PANTHER" id="PTHR43206">
    <property type="entry name" value="AMINOTRANSFERASE"/>
    <property type="match status" value="1"/>
</dbReference>